<dbReference type="OrthoDB" id="9811006at2"/>
<proteinExistence type="predicted"/>
<evidence type="ECO:0000313" key="2">
    <source>
        <dbReference type="Proteomes" id="UP000066624"/>
    </source>
</evidence>
<dbReference type="KEGG" id="wma:WM2015_2939"/>
<dbReference type="InterPro" id="IPR036761">
    <property type="entry name" value="TTHA0802/YceI-like_sf"/>
</dbReference>
<dbReference type="PANTHER" id="PTHR34406">
    <property type="entry name" value="PROTEIN YCEI"/>
    <property type="match status" value="1"/>
</dbReference>
<dbReference type="STRING" id="1579979.WM2015_2939"/>
<protein>
    <submittedName>
        <fullName evidence="1">Lipid/polyisoprenoid-binding, YceI-like protein</fullName>
    </submittedName>
</protein>
<dbReference type="PANTHER" id="PTHR34406:SF1">
    <property type="entry name" value="PROTEIN YCEI"/>
    <property type="match status" value="1"/>
</dbReference>
<keyword evidence="2" id="KW-1185">Reference proteome</keyword>
<accession>A0A0K0Y030</accession>
<dbReference type="InterPro" id="IPR007372">
    <property type="entry name" value="Lipid/polyisoprenoid-bd_YceI"/>
</dbReference>
<sequence length="198" mass="22078">MKPLVHALLMIATPALFSFAEHARAEAREFEIDDEHFSIVFRVDHIGYAGQIGQFLEAEGRFTYDEAANALLDGEVVVTADSVFTNHRRRDNHLKGGDFLDADEYPEIRFEVTGHRVDESGGHTVDGNLTLLGQTRPVSLSATLNKAADYPFGHEEYTLGLSARTTIRRSEWGMDYGIEGGLVGDEVELWFEFEAIAD</sequence>
<dbReference type="RefSeq" id="WP_156201280.1">
    <property type="nucleotide sequence ID" value="NZ_CP012154.1"/>
</dbReference>
<organism evidence="1 2">
    <name type="scientific">Wenzhouxiangella marina</name>
    <dbReference type="NCBI Taxonomy" id="1579979"/>
    <lineage>
        <taxon>Bacteria</taxon>
        <taxon>Pseudomonadati</taxon>
        <taxon>Pseudomonadota</taxon>
        <taxon>Gammaproteobacteria</taxon>
        <taxon>Chromatiales</taxon>
        <taxon>Wenzhouxiangellaceae</taxon>
        <taxon>Wenzhouxiangella</taxon>
    </lineage>
</organism>
<dbReference type="Proteomes" id="UP000066624">
    <property type="component" value="Chromosome"/>
</dbReference>
<gene>
    <name evidence="1" type="ORF">WM2015_2939</name>
</gene>
<dbReference type="AlphaFoldDB" id="A0A0K0Y030"/>
<dbReference type="Gene3D" id="2.40.128.110">
    <property type="entry name" value="Lipid/polyisoprenoid-binding, YceI-like"/>
    <property type="match status" value="1"/>
</dbReference>
<name>A0A0K0Y030_9GAMM</name>
<dbReference type="EMBL" id="CP012154">
    <property type="protein sequence ID" value="AKS43294.1"/>
    <property type="molecule type" value="Genomic_DNA"/>
</dbReference>
<dbReference type="Pfam" id="PF04264">
    <property type="entry name" value="YceI"/>
    <property type="match status" value="1"/>
</dbReference>
<dbReference type="SMART" id="SM00867">
    <property type="entry name" value="YceI"/>
    <property type="match status" value="1"/>
</dbReference>
<dbReference type="SUPFAM" id="SSF101874">
    <property type="entry name" value="YceI-like"/>
    <property type="match status" value="1"/>
</dbReference>
<evidence type="ECO:0000313" key="1">
    <source>
        <dbReference type="EMBL" id="AKS43294.1"/>
    </source>
</evidence>
<dbReference type="PATRIC" id="fig|1579979.3.peg.3006"/>
<reference evidence="1 2" key="1">
    <citation type="submission" date="2015-07" db="EMBL/GenBank/DDBJ databases">
        <authorList>
            <person name="Noorani M."/>
        </authorList>
    </citation>
    <scope>NUCLEOTIDE SEQUENCE [LARGE SCALE GENOMIC DNA]</scope>
    <source>
        <strain evidence="1 2">KCTC 42284</strain>
    </source>
</reference>